<reference evidence="7 8" key="1">
    <citation type="journal article" date="2016" name="Sci. Rep.">
        <title>Metabolic traits of an uncultured archaeal lineage -MSBL1- from brine pools of the Red Sea.</title>
        <authorList>
            <person name="Mwirichia R."/>
            <person name="Alam I."/>
            <person name="Rashid M."/>
            <person name="Vinu M."/>
            <person name="Ba-Alawi W."/>
            <person name="Anthony Kamau A."/>
            <person name="Kamanda Ngugi D."/>
            <person name="Goker M."/>
            <person name="Klenk H.P."/>
            <person name="Bajic V."/>
            <person name="Stingl U."/>
        </authorList>
    </citation>
    <scope>NUCLEOTIDE SEQUENCE [LARGE SCALE GENOMIC DNA]</scope>
    <source>
        <strain evidence="7">SCGC-AAA259I07</strain>
    </source>
</reference>
<evidence type="ECO:0000256" key="5">
    <source>
        <dbReference type="HAMAP-Rule" id="MF_00369"/>
    </source>
</evidence>
<dbReference type="AlphaFoldDB" id="A0A133UMB9"/>
<comment type="similarity">
    <text evidence="1 5">Belongs to the eukaryotic ribosomal protein eL21 family.</text>
</comment>
<dbReference type="Pfam" id="PF01157">
    <property type="entry name" value="Ribosomal_L21e"/>
    <property type="match status" value="1"/>
</dbReference>
<dbReference type="InterPro" id="IPR008991">
    <property type="entry name" value="Translation_prot_SH3-like_sf"/>
</dbReference>
<evidence type="ECO:0000256" key="2">
    <source>
        <dbReference type="ARBA" id="ARBA00022980"/>
    </source>
</evidence>
<name>A0A133UMB9_9EURY</name>
<dbReference type="HAMAP" id="MF_00369">
    <property type="entry name" value="Ribosomal_eL21"/>
    <property type="match status" value="1"/>
</dbReference>
<keyword evidence="3 5" id="KW-0687">Ribonucleoprotein</keyword>
<evidence type="ECO:0000256" key="4">
    <source>
        <dbReference type="ARBA" id="ARBA00035219"/>
    </source>
</evidence>
<feature type="compositionally biased region" description="Basic residues" evidence="6">
    <location>
        <begin position="1"/>
        <end position="17"/>
    </location>
</feature>
<dbReference type="InterPro" id="IPR022856">
    <property type="entry name" value="Ribosomal_eL21_arc"/>
</dbReference>
<dbReference type="Gene3D" id="2.30.30.70">
    <property type="entry name" value="Ribosomal protein L21"/>
    <property type="match status" value="1"/>
</dbReference>
<keyword evidence="8" id="KW-1185">Reference proteome</keyword>
<dbReference type="Proteomes" id="UP000070155">
    <property type="component" value="Unassembled WGS sequence"/>
</dbReference>
<dbReference type="InterPro" id="IPR036948">
    <property type="entry name" value="Ribosomal_eL21_sf"/>
</dbReference>
<dbReference type="NCBIfam" id="NF003303">
    <property type="entry name" value="PRK04306.1"/>
    <property type="match status" value="1"/>
</dbReference>
<dbReference type="GO" id="GO:0003735">
    <property type="term" value="F:structural constituent of ribosome"/>
    <property type="evidence" value="ECO:0007669"/>
    <property type="project" value="InterPro"/>
</dbReference>
<dbReference type="GO" id="GO:0006412">
    <property type="term" value="P:translation"/>
    <property type="evidence" value="ECO:0007669"/>
    <property type="project" value="UniProtKB-UniRule"/>
</dbReference>
<sequence>MGKSKGKRSKTRKKLRKNIRERGKLSTSKIIQDFPIDSKARIKINPSVPQGQPHAKFHGETGVITGKQGKAYVLKIKNGNKYKKVIAKPEHLERVEK</sequence>
<evidence type="ECO:0000256" key="1">
    <source>
        <dbReference type="ARBA" id="ARBA00008427"/>
    </source>
</evidence>
<gene>
    <name evidence="5" type="primary">rpl21e</name>
    <name evidence="7" type="ORF">AKJ36_01120</name>
</gene>
<dbReference type="GO" id="GO:0005840">
    <property type="term" value="C:ribosome"/>
    <property type="evidence" value="ECO:0007669"/>
    <property type="project" value="UniProtKB-KW"/>
</dbReference>
<dbReference type="SUPFAM" id="SSF50104">
    <property type="entry name" value="Translation proteins SH3-like domain"/>
    <property type="match status" value="1"/>
</dbReference>
<accession>A0A133UMB9</accession>
<dbReference type="EMBL" id="LHXQ01000009">
    <property type="protein sequence ID" value="KXA95279.1"/>
    <property type="molecule type" value="Genomic_DNA"/>
</dbReference>
<evidence type="ECO:0000313" key="8">
    <source>
        <dbReference type="Proteomes" id="UP000070155"/>
    </source>
</evidence>
<organism evidence="7 8">
    <name type="scientific">candidate division MSBL1 archaeon SCGC-AAA259I07</name>
    <dbReference type="NCBI Taxonomy" id="1698266"/>
    <lineage>
        <taxon>Archaea</taxon>
        <taxon>Methanobacteriati</taxon>
        <taxon>Methanobacteriota</taxon>
        <taxon>candidate division MSBL1</taxon>
    </lineage>
</organism>
<evidence type="ECO:0000256" key="3">
    <source>
        <dbReference type="ARBA" id="ARBA00023274"/>
    </source>
</evidence>
<proteinExistence type="inferred from homology"/>
<protein>
    <recommendedName>
        <fullName evidence="4 5">Large ribosomal subunit protein eL21</fullName>
    </recommendedName>
</protein>
<evidence type="ECO:0000313" key="7">
    <source>
        <dbReference type="EMBL" id="KXA95279.1"/>
    </source>
</evidence>
<keyword evidence="2 5" id="KW-0689">Ribosomal protein</keyword>
<comment type="caution">
    <text evidence="7">The sequence shown here is derived from an EMBL/GenBank/DDBJ whole genome shotgun (WGS) entry which is preliminary data.</text>
</comment>
<feature type="region of interest" description="Disordered" evidence="6">
    <location>
        <begin position="1"/>
        <end position="26"/>
    </location>
</feature>
<dbReference type="InterPro" id="IPR001147">
    <property type="entry name" value="Ribosomal_eL21"/>
</dbReference>
<dbReference type="GO" id="GO:1990904">
    <property type="term" value="C:ribonucleoprotein complex"/>
    <property type="evidence" value="ECO:0007669"/>
    <property type="project" value="UniProtKB-KW"/>
</dbReference>
<evidence type="ECO:0000256" key="6">
    <source>
        <dbReference type="SAM" id="MobiDB-lite"/>
    </source>
</evidence>